<comment type="caution">
    <text evidence="5">The sequence shown here is derived from an EMBL/GenBank/DDBJ whole genome shotgun (WGS) entry which is preliminary data.</text>
</comment>
<proteinExistence type="predicted"/>
<evidence type="ECO:0000256" key="1">
    <source>
        <dbReference type="ARBA" id="ARBA00022448"/>
    </source>
</evidence>
<keyword evidence="1" id="KW-0813">Transport</keyword>
<dbReference type="InterPro" id="IPR027417">
    <property type="entry name" value="P-loop_NTPase"/>
</dbReference>
<organism evidence="5 6">
    <name type="scientific">Nocardioides marmoribigeumensis</name>
    <dbReference type="NCBI Taxonomy" id="433649"/>
    <lineage>
        <taxon>Bacteria</taxon>
        <taxon>Bacillati</taxon>
        <taxon>Actinomycetota</taxon>
        <taxon>Actinomycetes</taxon>
        <taxon>Propionibacteriales</taxon>
        <taxon>Nocardioidaceae</taxon>
        <taxon>Nocardioides</taxon>
    </lineage>
</organism>
<dbReference type="Proteomes" id="UP001183648">
    <property type="component" value="Unassembled WGS sequence"/>
</dbReference>
<dbReference type="Gene3D" id="3.40.50.300">
    <property type="entry name" value="P-loop containing nucleotide triphosphate hydrolases"/>
    <property type="match status" value="1"/>
</dbReference>
<keyword evidence="2" id="KW-0547">Nucleotide-binding</keyword>
<evidence type="ECO:0000259" key="4">
    <source>
        <dbReference type="PROSITE" id="PS50893"/>
    </source>
</evidence>
<dbReference type="PROSITE" id="PS50893">
    <property type="entry name" value="ABC_TRANSPORTER_2"/>
    <property type="match status" value="1"/>
</dbReference>
<evidence type="ECO:0000256" key="2">
    <source>
        <dbReference type="ARBA" id="ARBA00022741"/>
    </source>
</evidence>
<name>A0ABU2BWV2_9ACTN</name>
<reference evidence="5 6" key="1">
    <citation type="submission" date="2023-07" db="EMBL/GenBank/DDBJ databases">
        <title>Sequencing the genomes of 1000 actinobacteria strains.</title>
        <authorList>
            <person name="Klenk H.-P."/>
        </authorList>
    </citation>
    <scope>NUCLEOTIDE SEQUENCE [LARGE SCALE GENOMIC DNA]</scope>
    <source>
        <strain evidence="5 6">DSM 19426</strain>
    </source>
</reference>
<dbReference type="Pfam" id="PF00005">
    <property type="entry name" value="ABC_tran"/>
    <property type="match status" value="1"/>
</dbReference>
<dbReference type="SUPFAM" id="SSF52540">
    <property type="entry name" value="P-loop containing nucleoside triphosphate hydrolases"/>
    <property type="match status" value="1"/>
</dbReference>
<dbReference type="PANTHER" id="PTHR24220">
    <property type="entry name" value="IMPORT ATP-BINDING PROTEIN"/>
    <property type="match status" value="1"/>
</dbReference>
<evidence type="ECO:0000313" key="6">
    <source>
        <dbReference type="Proteomes" id="UP001183648"/>
    </source>
</evidence>
<accession>A0ABU2BWV2</accession>
<keyword evidence="6" id="KW-1185">Reference proteome</keyword>
<keyword evidence="3 5" id="KW-0067">ATP-binding</keyword>
<protein>
    <submittedName>
        <fullName evidence="5">ABC transport system ATP-binding protein</fullName>
    </submittedName>
</protein>
<dbReference type="InterPro" id="IPR003439">
    <property type="entry name" value="ABC_transporter-like_ATP-bd"/>
</dbReference>
<feature type="domain" description="ABC transporter" evidence="4">
    <location>
        <begin position="15"/>
        <end position="234"/>
    </location>
</feature>
<dbReference type="PANTHER" id="PTHR24220:SF685">
    <property type="entry name" value="ABC TRANSPORTER RELATED"/>
    <property type="match status" value="1"/>
</dbReference>
<dbReference type="PROSITE" id="PS00211">
    <property type="entry name" value="ABC_TRANSPORTER_1"/>
    <property type="match status" value="1"/>
</dbReference>
<gene>
    <name evidence="5" type="ORF">J2S63_002492</name>
</gene>
<dbReference type="EMBL" id="JAVDYG010000001">
    <property type="protein sequence ID" value="MDR7362939.1"/>
    <property type="molecule type" value="Genomic_DNA"/>
</dbReference>
<dbReference type="SMART" id="SM00382">
    <property type="entry name" value="AAA"/>
    <property type="match status" value="1"/>
</dbReference>
<dbReference type="InterPro" id="IPR017871">
    <property type="entry name" value="ABC_transporter-like_CS"/>
</dbReference>
<dbReference type="InterPro" id="IPR015854">
    <property type="entry name" value="ABC_transpr_LolD-like"/>
</dbReference>
<dbReference type="CDD" id="cd03255">
    <property type="entry name" value="ABC_MJ0796_LolCDE_FtsE"/>
    <property type="match status" value="1"/>
</dbReference>
<dbReference type="InterPro" id="IPR017911">
    <property type="entry name" value="MacB-like_ATP-bd"/>
</dbReference>
<dbReference type="InterPro" id="IPR003593">
    <property type="entry name" value="AAA+_ATPase"/>
</dbReference>
<evidence type="ECO:0000256" key="3">
    <source>
        <dbReference type="ARBA" id="ARBA00022840"/>
    </source>
</evidence>
<sequence>MTATDLTEPRTTPVLEVDDVHKTFGRDEALRGASLTVAAGEVVALTGPSGSGKSTLLHCAVGLLAADSGVVRVLDRDLGTMRDADRSRLRRREVGLVLQFGQLAPELTAAQNVALPLLLERRSRRAAFAAAEQWLERAGVPDVGDALPGELSGGQQQRVAVARALVTQPLLVCADEPTGALDALTGEALLGLLLEVGAETGAGLLLVTHDNRVAARADREVVLRDGRTSAGVVA</sequence>
<evidence type="ECO:0000313" key="5">
    <source>
        <dbReference type="EMBL" id="MDR7362939.1"/>
    </source>
</evidence>
<dbReference type="RefSeq" id="WP_310302645.1">
    <property type="nucleotide sequence ID" value="NZ_BAAAPS010000013.1"/>
</dbReference>
<dbReference type="GO" id="GO:0005524">
    <property type="term" value="F:ATP binding"/>
    <property type="evidence" value="ECO:0007669"/>
    <property type="project" value="UniProtKB-KW"/>
</dbReference>